<dbReference type="InterPro" id="IPR029044">
    <property type="entry name" value="Nucleotide-diphossugar_trans"/>
</dbReference>
<feature type="domain" description="Glycosyltransferase 2-like" evidence="1">
    <location>
        <begin position="133"/>
        <end position="291"/>
    </location>
</feature>
<name>A0A7Y8H1B0_9BURK</name>
<gene>
    <name evidence="2" type="ORF">F3K02_22530</name>
</gene>
<evidence type="ECO:0000313" key="3">
    <source>
        <dbReference type="Proteomes" id="UP000545507"/>
    </source>
</evidence>
<dbReference type="InterPro" id="IPR001173">
    <property type="entry name" value="Glyco_trans_2-like"/>
</dbReference>
<dbReference type="CDD" id="cd04184">
    <property type="entry name" value="GT2_RfbC_Mx_like"/>
    <property type="match status" value="1"/>
</dbReference>
<comment type="caution">
    <text evidence="2">The sequence shown here is derived from an EMBL/GenBank/DDBJ whole genome shotgun (WGS) entry which is preliminary data.</text>
</comment>
<dbReference type="AlphaFoldDB" id="A0A7Y8H1B0"/>
<reference evidence="2 3" key="1">
    <citation type="submission" date="2019-09" db="EMBL/GenBank/DDBJ databases">
        <title>Hydrogenophaga aromatica sp. nov., isolated from a para-xylene-degrading enrichment culture.</title>
        <authorList>
            <person name="Tancsics A."/>
            <person name="Banerjee S."/>
        </authorList>
    </citation>
    <scope>NUCLEOTIDE SEQUENCE [LARGE SCALE GENOMIC DNA]</scope>
    <source>
        <strain evidence="2 3">D2P1</strain>
    </source>
</reference>
<protein>
    <submittedName>
        <fullName evidence="2">Glycosyltransferase family 2 protein</fullName>
    </submittedName>
</protein>
<dbReference type="PANTHER" id="PTHR43179">
    <property type="entry name" value="RHAMNOSYLTRANSFERASE WBBL"/>
    <property type="match status" value="1"/>
</dbReference>
<dbReference type="RefSeq" id="WP_177138208.1">
    <property type="nucleotide sequence ID" value="NZ_VYGV01000025.1"/>
</dbReference>
<feature type="domain" description="Glycosyltransferase 2-like" evidence="1">
    <location>
        <begin position="392"/>
        <end position="512"/>
    </location>
</feature>
<dbReference type="CDD" id="cd04186">
    <property type="entry name" value="GT_2_like_c"/>
    <property type="match status" value="1"/>
</dbReference>
<organism evidence="2 3">
    <name type="scientific">Hydrogenophaga aromaticivorans</name>
    <dbReference type="NCBI Taxonomy" id="2610898"/>
    <lineage>
        <taxon>Bacteria</taxon>
        <taxon>Pseudomonadati</taxon>
        <taxon>Pseudomonadota</taxon>
        <taxon>Betaproteobacteria</taxon>
        <taxon>Burkholderiales</taxon>
        <taxon>Comamonadaceae</taxon>
        <taxon>Hydrogenophaga</taxon>
    </lineage>
</organism>
<keyword evidence="2" id="KW-0808">Transferase</keyword>
<sequence length="665" mass="74484">MDKNTTPLALLAHYERREAEIARLKDQLRVDGALCIQGDGIANNALLKALLTPNGQAPRTLWERVLFCAKYLLGRYDRGIWRLTLDTKLLSETSKKSSNDYTLWVQQYDQKDSGYLKRLLKQATTFTCTPKLSIVMPTYNPDPVFFRKALDSVLAQTYGNWELCICNDCSTRPEADEIVQEYLAQDERIRYVKLEKNAGISGATNGAIGIATGDWVCFLDHDDELTQDALHWVVDTINQRPQARLIYSDEDKIDDQGNRFEPYFKCEFNYELMLAQNMVCHFTAVQKTLLDQVGPLRSDFDGSQDYDLTLRLVEGLRMDEIAHVPRILYHWRACEGSTALSIDNKNYALDAARRAVSEHLARVGLPGEVVPGIIPHYNRVKFQLPDPPPLVSIVIPTRDKPELIALCLKTVLEKTTYPNFEIVVVDNGSVDPQVKALYQELSSDKLRIVDASIPFNFSRLVNMGVAASRGDIVLLLNNDIEILDGNWMHELVSHAAHEGVGAVGAKLLYPDGRAQHNGVIVGIGGVAGHSHKFFPGDAPGYFGRAQLHQELSAVTGACLAIKRSAWNAVEGFDEQLGIAFNDVDFCLRVQAAGYRNVWTPHAVLKHHESASRGLEDNPAKQARFASEVQYMFARWGNKMAADRNYSPNLSLVHEDFSLAWPPRVG</sequence>
<keyword evidence="3" id="KW-1185">Reference proteome</keyword>
<evidence type="ECO:0000259" key="1">
    <source>
        <dbReference type="Pfam" id="PF00535"/>
    </source>
</evidence>
<dbReference type="Proteomes" id="UP000545507">
    <property type="component" value="Unassembled WGS sequence"/>
</dbReference>
<dbReference type="PANTHER" id="PTHR43179:SF7">
    <property type="entry name" value="RHAMNOSYLTRANSFERASE WBBL"/>
    <property type="match status" value="1"/>
</dbReference>
<accession>A0A7Y8H1B0</accession>
<dbReference type="Gene3D" id="3.90.550.10">
    <property type="entry name" value="Spore Coat Polysaccharide Biosynthesis Protein SpsA, Chain A"/>
    <property type="match status" value="2"/>
</dbReference>
<dbReference type="GO" id="GO:0016757">
    <property type="term" value="F:glycosyltransferase activity"/>
    <property type="evidence" value="ECO:0007669"/>
    <property type="project" value="UniProtKB-KW"/>
</dbReference>
<dbReference type="EMBL" id="VYGV01000025">
    <property type="protein sequence ID" value="NWF48009.1"/>
    <property type="molecule type" value="Genomic_DNA"/>
</dbReference>
<dbReference type="SUPFAM" id="SSF53448">
    <property type="entry name" value="Nucleotide-diphospho-sugar transferases"/>
    <property type="match status" value="2"/>
</dbReference>
<proteinExistence type="predicted"/>
<evidence type="ECO:0000313" key="2">
    <source>
        <dbReference type="EMBL" id="NWF48009.1"/>
    </source>
</evidence>
<dbReference type="Pfam" id="PF00535">
    <property type="entry name" value="Glycos_transf_2"/>
    <property type="match status" value="2"/>
</dbReference>